<keyword evidence="4" id="KW-0804">Transcription</keyword>
<dbReference type="RefSeq" id="WP_014593177.1">
    <property type="nucleotide sequence ID" value="NC_017531.2"/>
</dbReference>
<dbReference type="InterPro" id="IPR043129">
    <property type="entry name" value="ATPase_NBD"/>
</dbReference>
<dbReference type="InterPro" id="IPR000600">
    <property type="entry name" value="ROK"/>
</dbReference>
<dbReference type="SUPFAM" id="SSF46785">
    <property type="entry name" value="Winged helix' DNA-binding domain"/>
    <property type="match status" value="1"/>
</dbReference>
<dbReference type="PANTHER" id="PTHR18964">
    <property type="entry name" value="ROK (REPRESSOR, ORF, KINASE) FAMILY"/>
    <property type="match status" value="1"/>
</dbReference>
<dbReference type="HOGENOM" id="CLU_036604_13_1_6"/>
<dbReference type="Pfam" id="PF00480">
    <property type="entry name" value="ROK"/>
    <property type="match status" value="1"/>
</dbReference>
<dbReference type="InterPro" id="IPR036390">
    <property type="entry name" value="WH_DNA-bd_sf"/>
</dbReference>
<evidence type="ECO:0000259" key="6">
    <source>
        <dbReference type="Pfam" id="PF01047"/>
    </source>
</evidence>
<dbReference type="AlphaFoldDB" id="A0A0H3L1D6"/>
<dbReference type="InterPro" id="IPR049874">
    <property type="entry name" value="ROK_cs"/>
</dbReference>
<dbReference type="Pfam" id="PF01047">
    <property type="entry name" value="MarR"/>
    <property type="match status" value="1"/>
</dbReference>
<dbReference type="KEGG" id="paj:PAJ_0466"/>
<dbReference type="PROSITE" id="PS01125">
    <property type="entry name" value="ROK"/>
    <property type="match status" value="1"/>
</dbReference>
<evidence type="ECO:0000256" key="2">
    <source>
        <dbReference type="ARBA" id="ARBA00023015"/>
    </source>
</evidence>
<protein>
    <submittedName>
        <fullName evidence="7">N-acetylglucosamine repressor NagC</fullName>
    </submittedName>
</protein>
<dbReference type="FunFam" id="3.30.420.40:FF:000059">
    <property type="entry name" value="N-acetylglucosamine operon transcriptional repressor"/>
    <property type="match status" value="1"/>
</dbReference>
<dbReference type="PANTHER" id="PTHR18964:SF175">
    <property type="entry name" value="N-ACETYLGLUCOSAMINE REPRESSOR"/>
    <property type="match status" value="1"/>
</dbReference>
<gene>
    <name evidence="7" type="primary">nagC</name>
    <name evidence="7" type="ordered locus">PAJ_0466</name>
</gene>
<sequence length="406" mass="44171">MTTGGQTQIGNVDLVKQLNSAAVYRLIDQQGPISRIQIADLSQLAPASVTKITRQLIERGLIKEVDQQASTGGRRAISIVTETRHFHTIGVRLGRNDATLTLFDLSGKSLAQQDYPLPQTTQDTLEQALFDAVAHFIEQSEAKIRELIAISVILPGLVDPHNGVIRYMPHITVDQWPLVANLKKRFKVTSFVGHDIRSLALAEHYFGATRDCADSILVRLHRGTGAGIIANGQIFLGSNGNVGEIGHIQVDPLGERCHCGNFGCLETIAANGAIEQRVRELLNKGYPSILTQDACQMPHICQAANQGDALASEVVEYVGRYLGKAIAIAINLFNPQKIVLAGEITEAERVLLPAIESCINTQALAAFRKHLPVVRSQLDHRSAIGAFALAKRAMLNGILLQQLLED</sequence>
<dbReference type="Proteomes" id="UP000006690">
    <property type="component" value="Chromosome"/>
</dbReference>
<dbReference type="Gene3D" id="3.30.420.40">
    <property type="match status" value="2"/>
</dbReference>
<dbReference type="eggNOG" id="COG1940">
    <property type="taxonomic scope" value="Bacteria"/>
</dbReference>
<dbReference type="GO" id="GO:0003677">
    <property type="term" value="F:DNA binding"/>
    <property type="evidence" value="ECO:0007669"/>
    <property type="project" value="UniProtKB-KW"/>
</dbReference>
<keyword evidence="5" id="KW-0119">Carbohydrate metabolism</keyword>
<dbReference type="GO" id="GO:0003700">
    <property type="term" value="F:DNA-binding transcription factor activity"/>
    <property type="evidence" value="ECO:0007669"/>
    <property type="project" value="InterPro"/>
</dbReference>
<proteinExistence type="inferred from homology"/>
<accession>A0A0H3L1D6</accession>
<feature type="domain" description="HTH marR-type" evidence="6">
    <location>
        <begin position="25"/>
        <end position="63"/>
    </location>
</feature>
<evidence type="ECO:0000256" key="1">
    <source>
        <dbReference type="ARBA" id="ARBA00006479"/>
    </source>
</evidence>
<evidence type="ECO:0000256" key="3">
    <source>
        <dbReference type="ARBA" id="ARBA00023125"/>
    </source>
</evidence>
<dbReference type="InterPro" id="IPR036388">
    <property type="entry name" value="WH-like_DNA-bd_sf"/>
</dbReference>
<dbReference type="SUPFAM" id="SSF53067">
    <property type="entry name" value="Actin-like ATPase domain"/>
    <property type="match status" value="1"/>
</dbReference>
<evidence type="ECO:0000313" key="7">
    <source>
        <dbReference type="EMBL" id="BAK10546.1"/>
    </source>
</evidence>
<evidence type="ECO:0000313" key="8">
    <source>
        <dbReference type="Proteomes" id="UP000006690"/>
    </source>
</evidence>
<organism evidence="7 8">
    <name type="scientific">Pantoea ananatis (strain AJ13355)</name>
    <dbReference type="NCBI Taxonomy" id="932677"/>
    <lineage>
        <taxon>Bacteria</taxon>
        <taxon>Pseudomonadati</taxon>
        <taxon>Pseudomonadota</taxon>
        <taxon>Gammaproteobacteria</taxon>
        <taxon>Enterobacterales</taxon>
        <taxon>Erwiniaceae</taxon>
        <taxon>Pantoea</taxon>
    </lineage>
</organism>
<dbReference type="InterPro" id="IPR000835">
    <property type="entry name" value="HTH_MarR-typ"/>
</dbReference>
<dbReference type="FunFam" id="1.10.10.10:FF:000045">
    <property type="entry name" value="ROK family transcriptional regulator"/>
    <property type="match status" value="1"/>
</dbReference>
<keyword evidence="3" id="KW-0238">DNA-binding</keyword>
<reference evidence="8" key="1">
    <citation type="journal article" date="2012" name="Appl. Microbiol. Biotechnol.">
        <title>The complete genome sequence of Pantoea ananatis AJ13355, an organism with great biotechnological potential.</title>
        <authorList>
            <person name="Hara Y."/>
            <person name="Kadotani N."/>
            <person name="Izui H."/>
            <person name="Katashkina J.I."/>
            <person name="Kuvaeva T.M."/>
            <person name="Andreeva I.G."/>
            <person name="Golubeva L.I."/>
            <person name="Malko D.B."/>
            <person name="Makeev V.J."/>
            <person name="Mashko S.V."/>
            <person name="Kozlov Y.I."/>
        </authorList>
    </citation>
    <scope>NUCLEOTIDE SEQUENCE [LARGE SCALE GENOMIC DNA]</scope>
    <source>
        <strain evidence="8">AJ13355</strain>
    </source>
</reference>
<evidence type="ECO:0000256" key="5">
    <source>
        <dbReference type="ARBA" id="ARBA00023277"/>
    </source>
</evidence>
<dbReference type="Gene3D" id="1.10.10.10">
    <property type="entry name" value="Winged helix-like DNA-binding domain superfamily/Winged helix DNA-binding domain"/>
    <property type="match status" value="1"/>
</dbReference>
<evidence type="ECO:0000256" key="4">
    <source>
        <dbReference type="ARBA" id="ARBA00023163"/>
    </source>
</evidence>
<comment type="similarity">
    <text evidence="1">Belongs to the ROK (NagC/XylR) family.</text>
</comment>
<keyword evidence="2" id="KW-0805">Transcription regulation</keyword>
<dbReference type="CDD" id="cd24075">
    <property type="entry name" value="ASKHA_ATPase_ROK_NagC"/>
    <property type="match status" value="1"/>
</dbReference>
<dbReference type="EMBL" id="AP012032">
    <property type="protein sequence ID" value="BAK10546.1"/>
    <property type="molecule type" value="Genomic_DNA"/>
</dbReference>
<dbReference type="PATRIC" id="fig|932677.3.peg.538"/>
<name>A0A0H3L1D6_PANAA</name>
<dbReference type="OrthoDB" id="3189808at2"/>